<evidence type="ECO:0000313" key="3">
    <source>
        <dbReference type="EMBL" id="NNU80685.1"/>
    </source>
</evidence>
<dbReference type="GO" id="GO:0005576">
    <property type="term" value="C:extracellular region"/>
    <property type="evidence" value="ECO:0007669"/>
    <property type="project" value="UniProtKB-SubCell"/>
</dbReference>
<evidence type="ECO:0000256" key="1">
    <source>
        <dbReference type="ARBA" id="ARBA00004613"/>
    </source>
</evidence>
<evidence type="ECO:0000256" key="2">
    <source>
        <dbReference type="ARBA" id="ARBA00022525"/>
    </source>
</evidence>
<dbReference type="PANTHER" id="PTHR38340">
    <property type="entry name" value="S-LAYER PROTEIN"/>
    <property type="match status" value="1"/>
</dbReference>
<dbReference type="InterPro" id="IPR011049">
    <property type="entry name" value="Serralysin-like_metalloprot_C"/>
</dbReference>
<name>A0A849L315_9RHOB</name>
<dbReference type="InterPro" id="IPR050557">
    <property type="entry name" value="RTX_toxin/Mannuronan_C5-epim"/>
</dbReference>
<accession>A0A849L315</accession>
<keyword evidence="2" id="KW-0964">Secreted</keyword>
<dbReference type="SUPFAM" id="SSF51120">
    <property type="entry name" value="beta-Roll"/>
    <property type="match status" value="1"/>
</dbReference>
<evidence type="ECO:0008006" key="5">
    <source>
        <dbReference type="Google" id="ProtNLM"/>
    </source>
</evidence>
<dbReference type="PRINTS" id="PR00313">
    <property type="entry name" value="CABNDNGRPT"/>
</dbReference>
<evidence type="ECO:0000313" key="4">
    <source>
        <dbReference type="Proteomes" id="UP000572377"/>
    </source>
</evidence>
<comment type="caution">
    <text evidence="3">The sequence shown here is derived from an EMBL/GenBank/DDBJ whole genome shotgun (WGS) entry which is preliminary data.</text>
</comment>
<gene>
    <name evidence="3" type="ORF">HMH01_09580</name>
</gene>
<dbReference type="PANTHER" id="PTHR38340:SF1">
    <property type="entry name" value="S-LAYER PROTEIN"/>
    <property type="match status" value="1"/>
</dbReference>
<dbReference type="AlphaFoldDB" id="A0A849L315"/>
<dbReference type="RefSeq" id="WP_171324658.1">
    <property type="nucleotide sequence ID" value="NZ_JABFBC010000001.1"/>
</dbReference>
<proteinExistence type="predicted"/>
<reference evidence="3 4" key="1">
    <citation type="submission" date="2020-05" db="EMBL/GenBank/DDBJ databases">
        <title>Gimesia benthica sp. nov., a novel planctomycete isolated from a deep-sea water sample of the Northwest Indian Ocean.</title>
        <authorList>
            <person name="Wang J."/>
            <person name="Ruan C."/>
            <person name="Song L."/>
            <person name="Zhu Y."/>
            <person name="Li A."/>
            <person name="Zheng X."/>
            <person name="Wang L."/>
            <person name="Lu Z."/>
            <person name="Huang Y."/>
            <person name="Du W."/>
            <person name="Zhou Y."/>
            <person name="Huang L."/>
            <person name="Dai X."/>
        </authorList>
    </citation>
    <scope>NUCLEOTIDE SEQUENCE [LARGE SCALE GENOMIC DNA]</scope>
    <source>
        <strain evidence="3 4">YYQ-30</strain>
    </source>
</reference>
<dbReference type="Gene3D" id="2.150.10.10">
    <property type="entry name" value="Serralysin-like metalloprotease, C-terminal"/>
    <property type="match status" value="1"/>
</dbReference>
<organism evidence="3 4">
    <name type="scientific">Halovulum dunhuangense</name>
    <dbReference type="NCBI Taxonomy" id="1505036"/>
    <lineage>
        <taxon>Bacteria</taxon>
        <taxon>Pseudomonadati</taxon>
        <taxon>Pseudomonadota</taxon>
        <taxon>Alphaproteobacteria</taxon>
        <taxon>Rhodobacterales</taxon>
        <taxon>Paracoccaceae</taxon>
        <taxon>Halovulum</taxon>
    </lineage>
</organism>
<comment type="subcellular location">
    <subcellularLocation>
        <location evidence="1">Secreted</location>
    </subcellularLocation>
</comment>
<keyword evidence="4" id="KW-1185">Reference proteome</keyword>
<protein>
    <recommendedName>
        <fullName evidence="5">Hemolysin type calcium-binding protein</fullName>
    </recommendedName>
</protein>
<dbReference type="InterPro" id="IPR018511">
    <property type="entry name" value="Hemolysin-typ_Ca-bd_CS"/>
</dbReference>
<sequence>MAKANKGKPGGGGSGEIIGTDGPDLLSGTLGADILRAGAGDDTLFGLDGDDALYGEAGNDLISPGLGNDLIDGGEGTDFATYDVIFDSWTLTEITRGKNKGALELTYQAGGVSYTDTLVNMEYVFLGDGSVLDLAGGGGGGGTPQTGLITFEADQTTTVPESTLFGIVVQYGYHIVGEAQDFVVLQFSAPQGDASAGVQETAGALLDHDGDDDFEFRVFSDADGTTHEMNLSKGGASFDVASLKLTGLDAGETVELAVADAGGAILETRTYTAGADIADGMLAVGASDIGQLVLVAGAGDAFYVDDILIA</sequence>
<dbReference type="InterPro" id="IPR001343">
    <property type="entry name" value="Hemolysn_Ca-bd"/>
</dbReference>
<dbReference type="EMBL" id="JABFBC010000001">
    <property type="protein sequence ID" value="NNU80685.1"/>
    <property type="molecule type" value="Genomic_DNA"/>
</dbReference>
<dbReference type="PROSITE" id="PS00330">
    <property type="entry name" value="HEMOLYSIN_CALCIUM"/>
    <property type="match status" value="1"/>
</dbReference>
<dbReference type="Pfam" id="PF00353">
    <property type="entry name" value="HemolysinCabind"/>
    <property type="match status" value="1"/>
</dbReference>
<dbReference type="GO" id="GO:0005509">
    <property type="term" value="F:calcium ion binding"/>
    <property type="evidence" value="ECO:0007669"/>
    <property type="project" value="InterPro"/>
</dbReference>
<dbReference type="Proteomes" id="UP000572377">
    <property type="component" value="Unassembled WGS sequence"/>
</dbReference>